<feature type="signal peptide" evidence="3">
    <location>
        <begin position="1"/>
        <end position="46"/>
    </location>
</feature>
<name>A0ABT6ACX3_9ACTN</name>
<dbReference type="RefSeq" id="WP_276112047.1">
    <property type="nucleotide sequence ID" value="NZ_JARJBB010000023.1"/>
</dbReference>
<comment type="caution">
    <text evidence="4">The sequence shown here is derived from an EMBL/GenBank/DDBJ whole genome shotgun (WGS) entry which is preliminary data.</text>
</comment>
<proteinExistence type="predicted"/>
<dbReference type="Pfam" id="PF13517">
    <property type="entry name" value="FG-GAP_3"/>
    <property type="match status" value="1"/>
</dbReference>
<dbReference type="InterPro" id="IPR013517">
    <property type="entry name" value="FG-GAP"/>
</dbReference>
<dbReference type="PROSITE" id="PS00134">
    <property type="entry name" value="TRYPSIN_HIS"/>
    <property type="match status" value="1"/>
</dbReference>
<keyword evidence="5" id="KW-1185">Reference proteome</keyword>
<dbReference type="Gene3D" id="2.40.10.10">
    <property type="entry name" value="Trypsin-like serine proteases"/>
    <property type="match status" value="2"/>
</dbReference>
<accession>A0ABT6ACX3</accession>
<gene>
    <name evidence="4" type="ORF">P3H78_28445</name>
</gene>
<dbReference type="Proteomes" id="UP001221150">
    <property type="component" value="Unassembled WGS sequence"/>
</dbReference>
<dbReference type="PANTHER" id="PTHR15462">
    <property type="entry name" value="SERINE PROTEASE"/>
    <property type="match status" value="1"/>
</dbReference>
<protein>
    <submittedName>
        <fullName evidence="4">FG-GAP-like repeat-containing protein</fullName>
    </submittedName>
</protein>
<keyword evidence="1 3" id="KW-0732">Signal</keyword>
<dbReference type="SUPFAM" id="SSF50494">
    <property type="entry name" value="Trypsin-like serine proteases"/>
    <property type="match status" value="1"/>
</dbReference>
<dbReference type="InterPro" id="IPR018114">
    <property type="entry name" value="TRYPSIN_HIS"/>
</dbReference>
<evidence type="ECO:0000256" key="3">
    <source>
        <dbReference type="SAM" id="SignalP"/>
    </source>
</evidence>
<dbReference type="EMBL" id="JARJBB010000023">
    <property type="protein sequence ID" value="MDF3302484.1"/>
    <property type="molecule type" value="Genomic_DNA"/>
</dbReference>
<sequence length="590" mass="63308">MSAGSGLPSGMPDLEYIYLHTQRIRLGAALALCAALLLGNAAAAQAAGPTPTASRAATTKPAPSGKTTPTPRRATSANDGDDGSWTVEDAIRFWTPERIASATDPSGREAQPQGWTAPHKKRSLTAIDGEHFDGIKSVGTLFSQSKDMKAHNCTASVVNSGGRNLILTAGHCLGDKAAFVPKYDHTKSAGDQPYGIWPVKDWFRDAQYAADRSANSDLDFAFASLKENGGRNVQDVVGANTLARTPGFVNQVTVVGYPMVGHNPQDRAFRCANVWTTPLPAYNQMQIDCGGMWGGVSGGPWFSKLDPSGETGEIIGNVGGFLRGGPDVPSDNPLYNRITYSPLHGDRFFQLYDDAQNGLHTDHGPYHQPALPYSMGDGNTWKHAKLTAAGDFNGAGHSDLIVVWTDGEVTLYTNDGQGHFISERQLVAPQSIWTHAETITAGDFTGSNQFDLMVRWSDGEVTLYGDAGTNGLNVPGTRLAAPHTIWEHATQIAAGRFNSSTYVTDLMVRWSDGELTLYTNVGAGGFGQEHQLQKPKSIWTNATLLTAGEYSGNQKWDLMVQWSDGELDNYTGTTASALDTEARIQNPNGL</sequence>
<feature type="compositionally biased region" description="Polar residues" evidence="2">
    <location>
        <begin position="65"/>
        <end position="78"/>
    </location>
</feature>
<feature type="chain" id="PRO_5045368838" evidence="3">
    <location>
        <begin position="47"/>
        <end position="590"/>
    </location>
</feature>
<evidence type="ECO:0000313" key="4">
    <source>
        <dbReference type="EMBL" id="MDF3302484.1"/>
    </source>
</evidence>
<dbReference type="InterPro" id="IPR043504">
    <property type="entry name" value="Peptidase_S1_PA_chymotrypsin"/>
</dbReference>
<reference evidence="4 5" key="1">
    <citation type="submission" date="2023-03" db="EMBL/GenBank/DDBJ databases">
        <title>Draft genome sequence of Streptomyces sp. K1PA1 isolated from peat swamp forest in Thailand.</title>
        <authorList>
            <person name="Klaysubun C."/>
            <person name="Duangmal K."/>
        </authorList>
    </citation>
    <scope>NUCLEOTIDE SEQUENCE [LARGE SCALE GENOMIC DNA]</scope>
    <source>
        <strain evidence="4 5">K1PA1</strain>
    </source>
</reference>
<organism evidence="4 5">
    <name type="scientific">Streptomyces tropicalis</name>
    <dbReference type="NCBI Taxonomy" id="3034234"/>
    <lineage>
        <taxon>Bacteria</taxon>
        <taxon>Bacillati</taxon>
        <taxon>Actinomycetota</taxon>
        <taxon>Actinomycetes</taxon>
        <taxon>Kitasatosporales</taxon>
        <taxon>Streptomycetaceae</taxon>
        <taxon>Streptomyces</taxon>
    </lineage>
</organism>
<dbReference type="InterPro" id="IPR050966">
    <property type="entry name" value="Glutamyl_endopeptidase"/>
</dbReference>
<feature type="region of interest" description="Disordered" evidence="2">
    <location>
        <begin position="50"/>
        <end position="120"/>
    </location>
</feature>
<dbReference type="Pfam" id="PF13365">
    <property type="entry name" value="Trypsin_2"/>
    <property type="match status" value="1"/>
</dbReference>
<dbReference type="InterPro" id="IPR028994">
    <property type="entry name" value="Integrin_alpha_N"/>
</dbReference>
<dbReference type="InterPro" id="IPR009003">
    <property type="entry name" value="Peptidase_S1_PA"/>
</dbReference>
<evidence type="ECO:0000256" key="1">
    <source>
        <dbReference type="ARBA" id="ARBA00022729"/>
    </source>
</evidence>
<evidence type="ECO:0000313" key="5">
    <source>
        <dbReference type="Proteomes" id="UP001221150"/>
    </source>
</evidence>
<evidence type="ECO:0000256" key="2">
    <source>
        <dbReference type="SAM" id="MobiDB-lite"/>
    </source>
</evidence>
<dbReference type="SUPFAM" id="SSF69318">
    <property type="entry name" value="Integrin alpha N-terminal domain"/>
    <property type="match status" value="1"/>
</dbReference>